<dbReference type="CDD" id="cd05403">
    <property type="entry name" value="NT_KNTase_like"/>
    <property type="match status" value="1"/>
</dbReference>
<keyword evidence="2" id="KW-1185">Reference proteome</keyword>
<dbReference type="InterPro" id="IPR043519">
    <property type="entry name" value="NT_sf"/>
</dbReference>
<dbReference type="EMBL" id="SODP01000001">
    <property type="protein sequence ID" value="TDW76291.1"/>
    <property type="molecule type" value="Genomic_DNA"/>
</dbReference>
<reference evidence="1 2" key="1">
    <citation type="submission" date="2019-03" db="EMBL/GenBank/DDBJ databases">
        <title>Genomic Encyclopedia of Type Strains, Phase III (KMG-III): the genomes of soil and plant-associated and newly described type strains.</title>
        <authorList>
            <person name="Whitman W."/>
        </authorList>
    </citation>
    <scope>NUCLEOTIDE SEQUENCE [LARGE SCALE GENOMIC DNA]</scope>
    <source>
        <strain evidence="1 2">VKM Ac-2573</strain>
    </source>
</reference>
<evidence type="ECO:0000313" key="2">
    <source>
        <dbReference type="Proteomes" id="UP000295146"/>
    </source>
</evidence>
<evidence type="ECO:0000313" key="1">
    <source>
        <dbReference type="EMBL" id="TDW76291.1"/>
    </source>
</evidence>
<dbReference type="Proteomes" id="UP000295146">
    <property type="component" value="Unassembled WGS sequence"/>
</dbReference>
<gene>
    <name evidence="1" type="ORF">EV653_1437</name>
</gene>
<dbReference type="SUPFAM" id="SSF81301">
    <property type="entry name" value="Nucleotidyltransferase"/>
    <property type="match status" value="1"/>
</dbReference>
<sequence length="295" mass="32896">MAVTEAARWRREAVEPVLDAFAAADGVDAVMVSGSTARGDADRWSDVEVGVFWARRPSLAERIAVAHAARAADLRTVNEGTPPWHDHIYLGAPRPDGLMVEVVHTFTSAVENMLDDVLISHRPDGPSLDAIKGIVDGRDVRGPRAELVAGWQERVQPYPRELALAVVRRDGNIEQFWRWQMLVDRHNPLLLAREFMRIASQLLTVLHALNGKYCGHPSAFKRLDNLDLSLAPPSLAARIRAVFNHPAPEGAQLLHDLVEETYDLIELHLPEVDVRLLRTNFRSNRKPLDALPSPD</sequence>
<dbReference type="RefSeq" id="WP_134099109.1">
    <property type="nucleotide sequence ID" value="NZ_SODP01000001.1"/>
</dbReference>
<dbReference type="AlphaFoldDB" id="A0A4R8CK42"/>
<comment type="caution">
    <text evidence="1">The sequence shown here is derived from an EMBL/GenBank/DDBJ whole genome shotgun (WGS) entry which is preliminary data.</text>
</comment>
<name>A0A4R8CK42_9ACTN</name>
<dbReference type="Gene3D" id="3.30.460.10">
    <property type="entry name" value="Beta Polymerase, domain 2"/>
    <property type="match status" value="1"/>
</dbReference>
<accession>A0A4R8CK42</accession>
<dbReference type="OrthoDB" id="4863277at2"/>
<protein>
    <submittedName>
        <fullName evidence="1">Nucleotidyltransferase</fullName>
    </submittedName>
</protein>
<proteinExistence type="predicted"/>
<organism evidence="1 2">
    <name type="scientific">Kribbella pratensis</name>
    <dbReference type="NCBI Taxonomy" id="2512112"/>
    <lineage>
        <taxon>Bacteria</taxon>
        <taxon>Bacillati</taxon>
        <taxon>Actinomycetota</taxon>
        <taxon>Actinomycetes</taxon>
        <taxon>Propionibacteriales</taxon>
        <taxon>Kribbellaceae</taxon>
        <taxon>Kribbella</taxon>
    </lineage>
</organism>